<dbReference type="CDD" id="cd02869">
    <property type="entry name" value="PseudoU_synth_RluA_like"/>
    <property type="match status" value="1"/>
</dbReference>
<dbReference type="GO" id="GO:0003723">
    <property type="term" value="F:RNA binding"/>
    <property type="evidence" value="ECO:0007669"/>
    <property type="project" value="InterPro"/>
</dbReference>
<keyword evidence="4" id="KW-0413">Isomerase</keyword>
<dbReference type="Proteomes" id="UP000190831">
    <property type="component" value="Chromosome H"/>
</dbReference>
<evidence type="ECO:0000256" key="5">
    <source>
        <dbReference type="ARBA" id="ARBA00036927"/>
    </source>
</evidence>
<dbReference type="PANTHER" id="PTHR21600">
    <property type="entry name" value="MITOCHONDRIAL RNA PSEUDOURIDINE SYNTHASE"/>
    <property type="match status" value="1"/>
</dbReference>
<comment type="subcellular location">
    <subcellularLocation>
        <location evidence="1">Mitochondrion</location>
    </subcellularLocation>
</comment>
<dbReference type="SUPFAM" id="SSF55120">
    <property type="entry name" value="Pseudouridine synthase"/>
    <property type="match status" value="1"/>
</dbReference>
<dbReference type="AlphaFoldDB" id="A0A1G4MJX5"/>
<evidence type="ECO:0000256" key="6">
    <source>
        <dbReference type="ARBA" id="ARBA00037513"/>
    </source>
</evidence>
<evidence type="ECO:0000256" key="7">
    <source>
        <dbReference type="ARBA" id="ARBA00038947"/>
    </source>
</evidence>
<evidence type="ECO:0000256" key="8">
    <source>
        <dbReference type="ARBA" id="ARBA00040626"/>
    </source>
</evidence>
<dbReference type="PROSITE" id="PS01129">
    <property type="entry name" value="PSI_RLU"/>
    <property type="match status" value="1"/>
</dbReference>
<evidence type="ECO:0000313" key="13">
    <source>
        <dbReference type="EMBL" id="SCW04131.1"/>
    </source>
</evidence>
<evidence type="ECO:0000313" key="14">
    <source>
        <dbReference type="Proteomes" id="UP000190831"/>
    </source>
</evidence>
<organism evidence="13 14">
    <name type="scientific">Lachancea fermentati</name>
    <name type="common">Zygosaccharomyces fermentati</name>
    <dbReference type="NCBI Taxonomy" id="4955"/>
    <lineage>
        <taxon>Eukaryota</taxon>
        <taxon>Fungi</taxon>
        <taxon>Dikarya</taxon>
        <taxon>Ascomycota</taxon>
        <taxon>Saccharomycotina</taxon>
        <taxon>Saccharomycetes</taxon>
        <taxon>Saccharomycetales</taxon>
        <taxon>Saccharomycetaceae</taxon>
        <taxon>Lachancea</taxon>
    </lineage>
</organism>
<evidence type="ECO:0000256" key="1">
    <source>
        <dbReference type="ARBA" id="ARBA00004173"/>
    </source>
</evidence>
<dbReference type="InterPro" id="IPR006145">
    <property type="entry name" value="PsdUridine_synth_RsuA/RluA"/>
</dbReference>
<evidence type="ECO:0000256" key="2">
    <source>
        <dbReference type="ARBA" id="ARBA00010876"/>
    </source>
</evidence>
<evidence type="ECO:0000256" key="4">
    <source>
        <dbReference type="ARBA" id="ARBA00023235"/>
    </source>
</evidence>
<accession>A0A1G4MJX5</accession>
<sequence>MIHHTILAMKLKLDALYNGKNYLIVNKPSNVHCQPPDMNFWFRTHPDPPLVLMDMLRESNFQDEDVSLKPVHRLDNVVTGGVLIAKGRMAAANFSKNLKKGGNYGFKMVRKYVALVSKTTKYLANEGTLKSGGMITHYRKIDEHCLALQLHTGKKHQIRRHLSQVLDRPILNDITYGGIRVEGINNQIALHSAYIKTKIGFQENHHMIPIVQGNDNLWSQYVDHRLQFRQDIQEILAQDWGV</sequence>
<evidence type="ECO:0000256" key="9">
    <source>
        <dbReference type="ARBA" id="ARBA00041561"/>
    </source>
</evidence>
<dbReference type="GO" id="GO:0160143">
    <property type="term" value="F:21S rRNA pseudouridine(2819) synthase activity"/>
    <property type="evidence" value="ECO:0007669"/>
    <property type="project" value="UniProtKB-EC"/>
</dbReference>
<dbReference type="Pfam" id="PF00849">
    <property type="entry name" value="PseudoU_synth_2"/>
    <property type="match status" value="1"/>
</dbReference>
<reference evidence="13 14" key="1">
    <citation type="submission" date="2016-03" db="EMBL/GenBank/DDBJ databases">
        <authorList>
            <person name="Devillers H."/>
        </authorList>
    </citation>
    <scope>NUCLEOTIDE SEQUENCE [LARGE SCALE GENOMIC DNA]</scope>
    <source>
        <strain evidence="13">CBS 6772</strain>
    </source>
</reference>
<keyword evidence="14" id="KW-1185">Reference proteome</keyword>
<comment type="function">
    <text evidence="6">Pseudouridylate synthase responsible for the pseudouridine-2819 formation in mitochondrial 21S rRNA. May modulate the efficiency or the fidelity of the mitochondrial translation machinery.</text>
</comment>
<comment type="similarity">
    <text evidence="2">Belongs to the pseudouridine synthase RluA family.</text>
</comment>
<dbReference type="GO" id="GO:0005739">
    <property type="term" value="C:mitochondrion"/>
    <property type="evidence" value="ECO:0007669"/>
    <property type="project" value="UniProtKB-SubCell"/>
</dbReference>
<dbReference type="EMBL" id="LT598491">
    <property type="protein sequence ID" value="SCW04131.1"/>
    <property type="molecule type" value="Genomic_DNA"/>
</dbReference>
<name>A0A1G4MJX5_LACFM</name>
<dbReference type="OrthoDB" id="428658at2759"/>
<dbReference type="Gene3D" id="3.30.2350.10">
    <property type="entry name" value="Pseudouridine synthase"/>
    <property type="match status" value="1"/>
</dbReference>
<proteinExistence type="inferred from homology"/>
<dbReference type="GO" id="GO:0000455">
    <property type="term" value="P:enzyme-directed rRNA pseudouridine synthesis"/>
    <property type="evidence" value="ECO:0007669"/>
    <property type="project" value="TreeGrafter"/>
</dbReference>
<evidence type="ECO:0000259" key="12">
    <source>
        <dbReference type="Pfam" id="PF00849"/>
    </source>
</evidence>
<dbReference type="EC" id="5.4.99.43" evidence="7"/>
<protein>
    <recommendedName>
        <fullName evidence="8">21S rRNA pseudouridine(2819) synthase</fullName>
        <ecNumber evidence="7">5.4.99.43</ecNumber>
    </recommendedName>
    <alternativeName>
        <fullName evidence="10">Pseudouridine synthase 5</fullName>
    </alternativeName>
    <alternativeName>
        <fullName evidence="9">Pseudouridylate synthase PUS5</fullName>
    </alternativeName>
    <alternativeName>
        <fullName evidence="11">Uracil hydrolyase PUS5</fullName>
    </alternativeName>
</protein>
<evidence type="ECO:0000256" key="11">
    <source>
        <dbReference type="ARBA" id="ARBA00042700"/>
    </source>
</evidence>
<keyword evidence="3" id="KW-0496">Mitochondrion</keyword>
<evidence type="ECO:0000256" key="10">
    <source>
        <dbReference type="ARBA" id="ARBA00041978"/>
    </source>
</evidence>
<dbReference type="InterPro" id="IPR050188">
    <property type="entry name" value="RluA_PseudoU_synthase"/>
</dbReference>
<dbReference type="PANTHER" id="PTHR21600:SF81">
    <property type="entry name" value="21S RRNA PSEUDOURIDINE(2819) SYNTHASE"/>
    <property type="match status" value="1"/>
</dbReference>
<evidence type="ECO:0000256" key="3">
    <source>
        <dbReference type="ARBA" id="ARBA00023128"/>
    </source>
</evidence>
<feature type="domain" description="Pseudouridine synthase RsuA/RluA-like" evidence="12">
    <location>
        <begin position="21"/>
        <end position="164"/>
    </location>
</feature>
<dbReference type="STRING" id="4955.A0A1G4MJX5"/>
<dbReference type="InterPro" id="IPR020103">
    <property type="entry name" value="PsdUridine_synth_cat_dom_sf"/>
</dbReference>
<comment type="catalytic activity">
    <reaction evidence="5">
        <text>uridine(2819) in 21S rRNA = pseudouridine(2819) in 21S rRNA</text>
        <dbReference type="Rhea" id="RHEA:42556"/>
        <dbReference type="Rhea" id="RHEA-COMP:10113"/>
        <dbReference type="Rhea" id="RHEA-COMP:10114"/>
        <dbReference type="ChEBI" id="CHEBI:65314"/>
        <dbReference type="ChEBI" id="CHEBI:65315"/>
        <dbReference type="EC" id="5.4.99.43"/>
    </reaction>
</comment>
<dbReference type="InterPro" id="IPR006224">
    <property type="entry name" value="PsdUridine_synth_RluA-like_CS"/>
</dbReference>
<dbReference type="OMA" id="CIITKIG"/>
<gene>
    <name evidence="13" type="ORF">LAFE_0H06612G</name>
</gene>